<dbReference type="PANTHER" id="PTHR48101:SF4">
    <property type="entry name" value="METHYLMALONYL-COA MUTASE, MITOCHONDRIAL"/>
    <property type="match status" value="1"/>
</dbReference>
<dbReference type="SUPFAM" id="SSF51703">
    <property type="entry name" value="Cobalamin (vitamin B12)-dependent enzymes"/>
    <property type="match status" value="1"/>
</dbReference>
<feature type="transmembrane region" description="Helical" evidence="2">
    <location>
        <begin position="496"/>
        <end position="519"/>
    </location>
</feature>
<feature type="domain" description="Methylmalonyl-CoA mutase alpha/beta chain catalytic" evidence="4">
    <location>
        <begin position="224"/>
        <end position="479"/>
    </location>
</feature>
<dbReference type="GO" id="GO:0004494">
    <property type="term" value="F:methylmalonyl-CoA mutase activity"/>
    <property type="evidence" value="ECO:0007669"/>
    <property type="project" value="InterPro"/>
</dbReference>
<dbReference type="GO" id="GO:0005739">
    <property type="term" value="C:mitochondrion"/>
    <property type="evidence" value="ECO:0007669"/>
    <property type="project" value="TreeGrafter"/>
</dbReference>
<dbReference type="Pfam" id="PF00248">
    <property type="entry name" value="Aldo_ket_red"/>
    <property type="match status" value="1"/>
</dbReference>
<proteinExistence type="predicted"/>
<name>A0A914WIP5_9BILA</name>
<dbReference type="Pfam" id="PF01642">
    <property type="entry name" value="MM_CoA_mutase"/>
    <property type="match status" value="1"/>
</dbReference>
<protein>
    <submittedName>
        <fullName evidence="6">Methylmalonyl-CoA mutase</fullName>
    </submittedName>
</protein>
<dbReference type="Gene3D" id="3.20.20.240">
    <property type="entry name" value="Methylmalonyl-CoA mutase"/>
    <property type="match status" value="1"/>
</dbReference>
<evidence type="ECO:0000259" key="3">
    <source>
        <dbReference type="Pfam" id="PF00248"/>
    </source>
</evidence>
<feature type="domain" description="NADP-dependent oxidoreductase" evidence="3">
    <location>
        <begin position="46"/>
        <end position="181"/>
    </location>
</feature>
<evidence type="ECO:0000259" key="4">
    <source>
        <dbReference type="Pfam" id="PF01642"/>
    </source>
</evidence>
<accession>A0A914WIP5</accession>
<sequence>MEKAEAYSKNPPSLPPTFVKGFHDEEAVKRTTYTRLGGTDMEVSKMSLGCGPLGGLYGAVDHDATEVVQTAIKNGVNYLDTAYWYGQGRSEEALGKALRKIPRQAYYLATKVGRYEHDYARMFDFRADRVLQSLNDSLHRLQVPYVDVIQVQIHDLEFAPNENIILHETLPALEMARRSGKQCLKTATTGERRVHSQKPLDERWVKDATKAMKGKDPHGLIWNTPEGIPIKPVYTNEDNVPEAAGELPGRFPYTRGPYPTMYTQRPWTIRQYAGFSTVEESNKFYRDNIKAGQQGLSVAFDLATHRGYDSDNPRVYGDVGMAGVAVDSVEDMKALFDGIPLDKMSVSMTMNGAVIPVLAMYIVAAEEQGVNRKLLQGTIQNDILKEFMVRNTYIYPPDPSMRIVGDIFAYTAKEMPKYNSISISGYHMQEAGADAVLELAFTIADGLQYCETGLSAGLTIDEFAPRLSFFWGISMNFYMLHWLYLVRQDLFSLSSIMYISIFGVGYISFTNKSCLVVLWQRKGSVAARARAGKKDEGYCPRNSNHCQGNNLDSANALGHCSC</sequence>
<keyword evidence="5" id="KW-1185">Reference proteome</keyword>
<dbReference type="InterPro" id="IPR016176">
    <property type="entry name" value="Cbl-dep_enz_cat"/>
</dbReference>
<evidence type="ECO:0000256" key="2">
    <source>
        <dbReference type="SAM" id="Phobius"/>
    </source>
</evidence>
<keyword evidence="2" id="KW-0812">Transmembrane</keyword>
<reference evidence="6" key="1">
    <citation type="submission" date="2022-11" db="UniProtKB">
        <authorList>
            <consortium name="WormBaseParasite"/>
        </authorList>
    </citation>
    <scope>IDENTIFICATION</scope>
</reference>
<dbReference type="NCBIfam" id="TIGR00641">
    <property type="entry name" value="acid_CoA_mut_N"/>
    <property type="match status" value="1"/>
</dbReference>
<dbReference type="SUPFAM" id="SSF51430">
    <property type="entry name" value="NAD(P)-linked oxidoreductase"/>
    <property type="match status" value="1"/>
</dbReference>
<dbReference type="GO" id="GO:0019678">
    <property type="term" value="P:propionate metabolic process, methylmalonyl pathway"/>
    <property type="evidence" value="ECO:0007669"/>
    <property type="project" value="TreeGrafter"/>
</dbReference>
<dbReference type="InterPro" id="IPR023210">
    <property type="entry name" value="NADP_OxRdtase_dom"/>
</dbReference>
<dbReference type="InterPro" id="IPR036812">
    <property type="entry name" value="NAD(P)_OxRdtase_dom_sf"/>
</dbReference>
<keyword evidence="2" id="KW-1133">Transmembrane helix</keyword>
<evidence type="ECO:0000313" key="6">
    <source>
        <dbReference type="WBParaSite" id="PSAMB.scaffold39size102378.g3570.t2"/>
    </source>
</evidence>
<dbReference type="AlphaFoldDB" id="A0A914WIP5"/>
<dbReference type="InterPro" id="IPR006098">
    <property type="entry name" value="MMCoA_mutase_a_cat"/>
</dbReference>
<keyword evidence="1" id="KW-0413">Isomerase</keyword>
<feature type="transmembrane region" description="Helical" evidence="2">
    <location>
        <begin position="344"/>
        <end position="364"/>
    </location>
</feature>
<evidence type="ECO:0000313" key="5">
    <source>
        <dbReference type="Proteomes" id="UP000887566"/>
    </source>
</evidence>
<dbReference type="Gene3D" id="3.20.20.100">
    <property type="entry name" value="NADP-dependent oxidoreductase domain"/>
    <property type="match status" value="1"/>
</dbReference>
<dbReference type="InterPro" id="IPR006099">
    <property type="entry name" value="MeMalonylCoA_mutase_a/b_cat"/>
</dbReference>
<keyword evidence="2" id="KW-0472">Membrane</keyword>
<dbReference type="Proteomes" id="UP000887566">
    <property type="component" value="Unplaced"/>
</dbReference>
<dbReference type="GO" id="GO:0031419">
    <property type="term" value="F:cobalamin binding"/>
    <property type="evidence" value="ECO:0007669"/>
    <property type="project" value="InterPro"/>
</dbReference>
<evidence type="ECO:0000256" key="1">
    <source>
        <dbReference type="ARBA" id="ARBA00023235"/>
    </source>
</evidence>
<dbReference type="PANTHER" id="PTHR48101">
    <property type="entry name" value="METHYLMALONYL-COA MUTASE, MITOCHONDRIAL-RELATED"/>
    <property type="match status" value="1"/>
</dbReference>
<organism evidence="5 6">
    <name type="scientific">Plectus sambesii</name>
    <dbReference type="NCBI Taxonomy" id="2011161"/>
    <lineage>
        <taxon>Eukaryota</taxon>
        <taxon>Metazoa</taxon>
        <taxon>Ecdysozoa</taxon>
        <taxon>Nematoda</taxon>
        <taxon>Chromadorea</taxon>
        <taxon>Plectida</taxon>
        <taxon>Plectina</taxon>
        <taxon>Plectoidea</taxon>
        <taxon>Plectidae</taxon>
        <taxon>Plectus</taxon>
    </lineage>
</organism>
<dbReference type="WBParaSite" id="PSAMB.scaffold39size102378.g3570.t2">
    <property type="protein sequence ID" value="PSAMB.scaffold39size102378.g3570.t2"/>
    <property type="gene ID" value="PSAMB.scaffold39size102378.g3570"/>
</dbReference>
<feature type="transmembrane region" description="Helical" evidence="2">
    <location>
        <begin position="467"/>
        <end position="484"/>
    </location>
</feature>